<organism evidence="2 3">
    <name type="scientific">Streptomyces marokkonensis</name>
    <dbReference type="NCBI Taxonomy" id="324855"/>
    <lineage>
        <taxon>Bacteria</taxon>
        <taxon>Bacillati</taxon>
        <taxon>Actinomycetota</taxon>
        <taxon>Actinomycetes</taxon>
        <taxon>Kitasatosporales</taxon>
        <taxon>Streptomycetaceae</taxon>
        <taxon>Streptomyces</taxon>
    </lineage>
</organism>
<dbReference type="InterPro" id="IPR011042">
    <property type="entry name" value="6-blade_b-propeller_TolB-like"/>
</dbReference>
<keyword evidence="1" id="KW-0732">Signal</keyword>
<protein>
    <recommendedName>
        <fullName evidence="4">Sugar lactone lactonase YvrE</fullName>
    </recommendedName>
</protein>
<feature type="signal peptide" evidence="1">
    <location>
        <begin position="1"/>
        <end position="35"/>
    </location>
</feature>
<reference evidence="3" key="1">
    <citation type="journal article" date="2019" name="Int. J. Syst. Evol. Microbiol.">
        <title>The Global Catalogue of Microorganisms (GCM) 10K type strain sequencing project: providing services to taxonomists for standard genome sequencing and annotation.</title>
        <authorList>
            <consortium name="The Broad Institute Genomics Platform"/>
            <consortium name="The Broad Institute Genome Sequencing Center for Infectious Disease"/>
            <person name="Wu L."/>
            <person name="Ma J."/>
        </authorList>
    </citation>
    <scope>NUCLEOTIDE SEQUENCE [LARGE SCALE GENOMIC DNA]</scope>
    <source>
        <strain evidence="3">JCM 17027</strain>
    </source>
</reference>
<dbReference type="SUPFAM" id="SSF63829">
    <property type="entry name" value="Calcium-dependent phosphotriesterase"/>
    <property type="match status" value="1"/>
</dbReference>
<feature type="chain" id="PRO_5047043688" description="Sugar lactone lactonase YvrE" evidence="1">
    <location>
        <begin position="36"/>
        <end position="355"/>
    </location>
</feature>
<dbReference type="PANTHER" id="PTHR42060:SF1">
    <property type="entry name" value="NHL REPEAT-CONTAINING PROTEIN"/>
    <property type="match status" value="1"/>
</dbReference>
<keyword evidence="3" id="KW-1185">Reference proteome</keyword>
<dbReference type="RefSeq" id="WP_345593023.1">
    <property type="nucleotide sequence ID" value="NZ_BAABCQ010000056.1"/>
</dbReference>
<dbReference type="PANTHER" id="PTHR42060">
    <property type="entry name" value="NHL REPEAT-CONTAINING PROTEIN-RELATED"/>
    <property type="match status" value="1"/>
</dbReference>
<evidence type="ECO:0008006" key="4">
    <source>
        <dbReference type="Google" id="ProtNLM"/>
    </source>
</evidence>
<evidence type="ECO:0000256" key="1">
    <source>
        <dbReference type="SAM" id="SignalP"/>
    </source>
</evidence>
<evidence type="ECO:0000313" key="2">
    <source>
        <dbReference type="EMBL" id="GAA3980873.1"/>
    </source>
</evidence>
<sequence length="355" mass="36953">MSHRITRRSSRTITTVALLAATASTTLLSAQPALATTHAAPPAHSTAAGACAAPPVHSTAAASRFLSNVRIAKHFDLAAGQMPENIALLPDGTAHVTFAGSRQVARITPRGNVRILATLPAPADGGVNTPVLRFPLTTGIVHADGATYVLYATGTADLTGLWRLVPGKAPRRITALPANGLPNGLALDRHSKRLYITDSVLGTVSTVPLSGGRPTVWSTASELASTGYLGANGAKVHNGALWVTNLDKGTLLRIPIRRGDRAGAPQLKATGLPGIDDFAFTGRGDKVLATLNGPNKVVSIRPDGTSTTVLHAGDGLQNPTSVALRGKEVYVLSAAYTTRKDPNLLRAHLHGHHHR</sequence>
<evidence type="ECO:0000313" key="3">
    <source>
        <dbReference type="Proteomes" id="UP001500034"/>
    </source>
</evidence>
<name>A0ABP7QE41_9ACTN</name>
<gene>
    <name evidence="2" type="ORF">GCM10022384_32650</name>
</gene>
<dbReference type="InterPro" id="IPR052998">
    <property type="entry name" value="Hetero-Diels-Alderase-like"/>
</dbReference>
<accession>A0ABP7QE41</accession>
<dbReference type="EMBL" id="BAABCQ010000056">
    <property type="protein sequence ID" value="GAA3980873.1"/>
    <property type="molecule type" value="Genomic_DNA"/>
</dbReference>
<proteinExistence type="predicted"/>
<dbReference type="Proteomes" id="UP001500034">
    <property type="component" value="Unassembled WGS sequence"/>
</dbReference>
<dbReference type="Gene3D" id="2.120.10.30">
    <property type="entry name" value="TolB, C-terminal domain"/>
    <property type="match status" value="1"/>
</dbReference>
<comment type="caution">
    <text evidence="2">The sequence shown here is derived from an EMBL/GenBank/DDBJ whole genome shotgun (WGS) entry which is preliminary data.</text>
</comment>